<evidence type="ECO:0000313" key="1">
    <source>
        <dbReference type="EMBL" id="CUI16061.1"/>
    </source>
</evidence>
<name>A0A0U5JAG6_9BACT</name>
<sequence length="52" mass="5737">MGINSIFSYIVISVSGYQIQVILQIKKSGKSSLINQKLIPLLQNSCSKIAIR</sequence>
<reference evidence="2" key="1">
    <citation type="submission" date="2015-09" db="EMBL/GenBank/DDBJ databases">
        <authorList>
            <person name="Bertelli C."/>
        </authorList>
    </citation>
    <scope>NUCLEOTIDE SEQUENCE [LARGE SCALE GENOMIC DNA]</scope>
    <source>
        <strain evidence="2">KNic</strain>
    </source>
</reference>
<dbReference type="InParanoid" id="A0A0U5JAG6"/>
<accession>A0A0U5JAG6</accession>
<dbReference type="STRING" id="389348.PNK_0430"/>
<evidence type="ECO:0000313" key="2">
    <source>
        <dbReference type="Proteomes" id="UP000069902"/>
    </source>
</evidence>
<dbReference type="AlphaFoldDB" id="A0A0U5JAG6"/>
<protein>
    <submittedName>
        <fullName evidence="1">Uncharacterized protein</fullName>
    </submittedName>
</protein>
<organism evidence="1 2">
    <name type="scientific">Candidatus Protochlamydia naegleriophila</name>
    <dbReference type="NCBI Taxonomy" id="389348"/>
    <lineage>
        <taxon>Bacteria</taxon>
        <taxon>Pseudomonadati</taxon>
        <taxon>Chlamydiota</taxon>
        <taxon>Chlamydiia</taxon>
        <taxon>Parachlamydiales</taxon>
        <taxon>Parachlamydiaceae</taxon>
        <taxon>Candidatus Protochlamydia</taxon>
    </lineage>
</organism>
<gene>
    <name evidence="1" type="ORF">PNK_0430</name>
</gene>
<keyword evidence="2" id="KW-1185">Reference proteome</keyword>
<dbReference type="KEGG" id="pnl:PNK_0430"/>
<dbReference type="EMBL" id="LN879502">
    <property type="protein sequence ID" value="CUI16061.1"/>
    <property type="molecule type" value="Genomic_DNA"/>
</dbReference>
<proteinExistence type="predicted"/>
<dbReference type="PATRIC" id="fig|389348.3.peg.477"/>
<dbReference type="Proteomes" id="UP000069902">
    <property type="component" value="Chromosome cPNK"/>
</dbReference>